<evidence type="ECO:0000313" key="14">
    <source>
        <dbReference type="EMBL" id="MDC8830180.1"/>
    </source>
</evidence>
<dbReference type="CDD" id="cd06583">
    <property type="entry name" value="PGRP"/>
    <property type="match status" value="1"/>
</dbReference>
<dbReference type="SUPFAM" id="SSF55846">
    <property type="entry name" value="N-acetylmuramoyl-L-alanine amidase-like"/>
    <property type="match status" value="1"/>
</dbReference>
<feature type="domain" description="N-acetylmuramoyl-L-alanine amidase" evidence="13">
    <location>
        <begin position="16"/>
        <end position="167"/>
    </location>
</feature>
<evidence type="ECO:0000256" key="10">
    <source>
        <dbReference type="ARBA" id="ARBA00023316"/>
    </source>
</evidence>
<evidence type="ECO:0000256" key="12">
    <source>
        <dbReference type="ARBA" id="ARBA00042615"/>
    </source>
</evidence>
<proteinExistence type="inferred from homology"/>
<evidence type="ECO:0000256" key="4">
    <source>
        <dbReference type="ARBA" id="ARBA00007553"/>
    </source>
</evidence>
<comment type="cofactor">
    <cofactor evidence="2">
        <name>Zn(2+)</name>
        <dbReference type="ChEBI" id="CHEBI:29105"/>
    </cofactor>
</comment>
<evidence type="ECO:0000256" key="8">
    <source>
        <dbReference type="ARBA" id="ARBA00022801"/>
    </source>
</evidence>
<keyword evidence="15" id="KW-1185">Reference proteome</keyword>
<evidence type="ECO:0000256" key="9">
    <source>
        <dbReference type="ARBA" id="ARBA00022833"/>
    </source>
</evidence>
<keyword evidence="9" id="KW-0862">Zinc</keyword>
<keyword evidence="10" id="KW-0961">Cell wall biogenesis/degradation</keyword>
<dbReference type="Gene3D" id="3.40.80.10">
    <property type="entry name" value="Peptidoglycan recognition protein-like"/>
    <property type="match status" value="1"/>
</dbReference>
<dbReference type="GO" id="GO:0008745">
    <property type="term" value="F:N-acetylmuramoyl-L-alanine amidase activity"/>
    <property type="evidence" value="ECO:0007669"/>
    <property type="project" value="UniProtKB-EC"/>
</dbReference>
<evidence type="ECO:0000256" key="3">
    <source>
        <dbReference type="ARBA" id="ARBA00004496"/>
    </source>
</evidence>
<evidence type="ECO:0000256" key="11">
    <source>
        <dbReference type="ARBA" id="ARBA00039257"/>
    </source>
</evidence>
<dbReference type="Proteomes" id="UP001218788">
    <property type="component" value="Unassembled WGS sequence"/>
</dbReference>
<organism evidence="14 15">
    <name type="scientific">Alteromonas gilva</name>
    <dbReference type="NCBI Taxonomy" id="2987522"/>
    <lineage>
        <taxon>Bacteria</taxon>
        <taxon>Pseudomonadati</taxon>
        <taxon>Pseudomonadota</taxon>
        <taxon>Gammaproteobacteria</taxon>
        <taxon>Alteromonadales</taxon>
        <taxon>Alteromonadaceae</taxon>
        <taxon>Alteromonas/Salinimonas group</taxon>
        <taxon>Alteromonas</taxon>
    </lineage>
</organism>
<dbReference type="RefSeq" id="WP_273638939.1">
    <property type="nucleotide sequence ID" value="NZ_JAQQXP010000001.1"/>
</dbReference>
<protein>
    <recommendedName>
        <fullName evidence="11">1,6-anhydro-N-acetylmuramyl-L-alanine amidase AmpD</fullName>
        <ecNumber evidence="5">3.5.1.28</ecNumber>
    </recommendedName>
    <alternativeName>
        <fullName evidence="12">N-acetylmuramoyl-L-alanine amidase</fullName>
    </alternativeName>
</protein>
<dbReference type="PANTHER" id="PTHR30417">
    <property type="entry name" value="N-ACETYLMURAMOYL-L-ALANINE AMIDASE AMID"/>
    <property type="match status" value="1"/>
</dbReference>
<keyword evidence="7" id="KW-0479">Metal-binding</keyword>
<accession>A0ABT5KZJ1</accession>
<dbReference type="NCBIfam" id="NF008758">
    <property type="entry name" value="PRK11789.1"/>
    <property type="match status" value="1"/>
</dbReference>
<comment type="similarity">
    <text evidence="4">Belongs to the N-acetylmuramoyl-L-alanine amidase 2 family.</text>
</comment>
<evidence type="ECO:0000256" key="6">
    <source>
        <dbReference type="ARBA" id="ARBA00022490"/>
    </source>
</evidence>
<evidence type="ECO:0000256" key="1">
    <source>
        <dbReference type="ARBA" id="ARBA00001561"/>
    </source>
</evidence>
<keyword evidence="8 14" id="KW-0378">Hydrolase</keyword>
<dbReference type="PANTHER" id="PTHR30417:SF4">
    <property type="entry name" value="1,6-ANHYDRO-N-ACETYLMURAMYL-L-ALANINE AMIDASE AMPD"/>
    <property type="match status" value="1"/>
</dbReference>
<dbReference type="EMBL" id="JAQQXP010000001">
    <property type="protein sequence ID" value="MDC8830180.1"/>
    <property type="molecule type" value="Genomic_DNA"/>
</dbReference>
<evidence type="ECO:0000256" key="7">
    <source>
        <dbReference type="ARBA" id="ARBA00022723"/>
    </source>
</evidence>
<sequence length="189" mass="21111">MISSSYIYRDAIVKTSPFYDVRPDEQDVSLLVVHNISLPPGEFGTAGVEQLFTGTLDPDEHPFYADIAHLRVSAHCVIRRDGVIEQYVPFNCRAWHAGISSFQGRSKCNDYAIGIEMEGTDETAYTKAQYASLITLSEAIIKCYPHITLGRIVGHNDIAPGRKTDPGIAFNWPGFRQALSERIYKGTQR</sequence>
<comment type="subcellular location">
    <subcellularLocation>
        <location evidence="3">Cytoplasm</location>
    </subcellularLocation>
</comment>
<evidence type="ECO:0000313" key="15">
    <source>
        <dbReference type="Proteomes" id="UP001218788"/>
    </source>
</evidence>
<name>A0ABT5KZJ1_9ALTE</name>
<gene>
    <name evidence="14" type="primary">ampD</name>
    <name evidence="14" type="ORF">OIK42_05325</name>
</gene>
<dbReference type="InterPro" id="IPR051206">
    <property type="entry name" value="NAMLAA_amidase_2"/>
</dbReference>
<comment type="catalytic activity">
    <reaction evidence="1">
        <text>Hydrolyzes the link between N-acetylmuramoyl residues and L-amino acid residues in certain cell-wall glycopeptides.</text>
        <dbReference type="EC" id="3.5.1.28"/>
    </reaction>
</comment>
<dbReference type="EC" id="3.5.1.28" evidence="5"/>
<evidence type="ECO:0000259" key="13">
    <source>
        <dbReference type="SMART" id="SM00644"/>
    </source>
</evidence>
<dbReference type="InterPro" id="IPR002502">
    <property type="entry name" value="Amidase_domain"/>
</dbReference>
<dbReference type="Pfam" id="PF01510">
    <property type="entry name" value="Amidase_2"/>
    <property type="match status" value="1"/>
</dbReference>
<evidence type="ECO:0000256" key="2">
    <source>
        <dbReference type="ARBA" id="ARBA00001947"/>
    </source>
</evidence>
<dbReference type="SMART" id="SM00644">
    <property type="entry name" value="Ami_2"/>
    <property type="match status" value="1"/>
</dbReference>
<dbReference type="InterPro" id="IPR036505">
    <property type="entry name" value="Amidase/PGRP_sf"/>
</dbReference>
<comment type="caution">
    <text evidence="14">The sequence shown here is derived from an EMBL/GenBank/DDBJ whole genome shotgun (WGS) entry which is preliminary data.</text>
</comment>
<evidence type="ECO:0000256" key="5">
    <source>
        <dbReference type="ARBA" id="ARBA00011901"/>
    </source>
</evidence>
<reference evidence="14 15" key="1">
    <citation type="submission" date="2022-10" db="EMBL/GenBank/DDBJ databases">
        <title>Alteromonas sp. chi3 Genome sequencing.</title>
        <authorList>
            <person name="Park S."/>
        </authorList>
    </citation>
    <scope>NUCLEOTIDE SEQUENCE [LARGE SCALE GENOMIC DNA]</scope>
    <source>
        <strain evidence="15">chi3</strain>
    </source>
</reference>
<keyword evidence="6" id="KW-0963">Cytoplasm</keyword>